<keyword evidence="3 7" id="KW-0812">Transmembrane</keyword>
<evidence type="ECO:0000256" key="2">
    <source>
        <dbReference type="ARBA" id="ARBA00007727"/>
    </source>
</evidence>
<evidence type="ECO:0000256" key="6">
    <source>
        <dbReference type="ARBA" id="ARBA00023136"/>
    </source>
</evidence>
<dbReference type="InterPro" id="IPR026057">
    <property type="entry name" value="TBL_C"/>
</dbReference>
<evidence type="ECO:0000259" key="8">
    <source>
        <dbReference type="Pfam" id="PF13839"/>
    </source>
</evidence>
<protein>
    <recommendedName>
        <fullName evidence="12">Trichome birefringence-like N-terminal domain-containing protein</fullName>
    </recommendedName>
</protein>
<proteinExistence type="inferred from homology"/>
<dbReference type="Pfam" id="PF14416">
    <property type="entry name" value="PMR5N"/>
    <property type="match status" value="1"/>
</dbReference>
<keyword evidence="5 7" id="KW-1133">Transmembrane helix</keyword>
<keyword evidence="4" id="KW-0735">Signal-anchor</keyword>
<dbReference type="Pfam" id="PF13839">
    <property type="entry name" value="PC-Esterase"/>
    <property type="match status" value="1"/>
</dbReference>
<organism evidence="10 11">
    <name type="scientific">Acacia crassicarpa</name>
    <name type="common">northern wattle</name>
    <dbReference type="NCBI Taxonomy" id="499986"/>
    <lineage>
        <taxon>Eukaryota</taxon>
        <taxon>Viridiplantae</taxon>
        <taxon>Streptophyta</taxon>
        <taxon>Embryophyta</taxon>
        <taxon>Tracheophyta</taxon>
        <taxon>Spermatophyta</taxon>
        <taxon>Magnoliopsida</taxon>
        <taxon>eudicotyledons</taxon>
        <taxon>Gunneridae</taxon>
        <taxon>Pentapetalae</taxon>
        <taxon>rosids</taxon>
        <taxon>fabids</taxon>
        <taxon>Fabales</taxon>
        <taxon>Fabaceae</taxon>
        <taxon>Caesalpinioideae</taxon>
        <taxon>mimosoid clade</taxon>
        <taxon>Acacieae</taxon>
        <taxon>Acacia</taxon>
    </lineage>
</organism>
<dbReference type="AlphaFoldDB" id="A0AAE1KF89"/>
<comment type="similarity">
    <text evidence="2">Belongs to the PC-esterase family. TBL subfamily.</text>
</comment>
<reference evidence="10" key="1">
    <citation type="submission" date="2023-10" db="EMBL/GenBank/DDBJ databases">
        <title>Chromosome-level genome of the transformable northern wattle, Acacia crassicarpa.</title>
        <authorList>
            <person name="Massaro I."/>
            <person name="Sinha N.R."/>
            <person name="Poethig S."/>
            <person name="Leichty A.R."/>
        </authorList>
    </citation>
    <scope>NUCLEOTIDE SEQUENCE</scope>
    <source>
        <strain evidence="10">Acra3RX</strain>
        <tissue evidence="10">Leaf</tissue>
    </source>
</reference>
<evidence type="ECO:0000313" key="10">
    <source>
        <dbReference type="EMBL" id="KAK4272075.1"/>
    </source>
</evidence>
<dbReference type="InterPro" id="IPR025846">
    <property type="entry name" value="TBL_N"/>
</dbReference>
<feature type="domain" description="Trichome birefringence-like C-terminal" evidence="8">
    <location>
        <begin position="147"/>
        <end position="426"/>
    </location>
</feature>
<sequence length="434" mass="50672">MSEKTKKSLSILFLDRINGYSKMERCLNTASMVPFVLTSLFIASIFVVFLLYSPNPLSTMSIRGGSVTVEEHFQKQEELVSTNSTSKPQKEQKSCDLFKGRWFDSSRGPYYTSSSCTTIPDTKNCLKQGRKDTHFLNWKWKPEECELPRFDPKTFLDMVRGKKMAFIGDSVSRNHMESLLCLLSQEETPNDIYKDSEDRFRKWFFPEHNFTLMSLWSRFLIVGEERTVNGTGSSIFDMQLDKVDDYWATQFPDLDYAITSDGHWFFRVLYLHEANKLIGCVYCHEPNITHHDIDFPIRMAFRSAFRYMSNCDKRVAVLVRTFAPSHFENGAWNTGGYCNRTSPMREEEVDLESVEWKVRNVQIQEVERVRKEGLRIGELDVTKAMMMRGDGHPGEYWGNKWMKGYNDCTHWCMPGPVDVWNEFLLAVLTREPWL</sequence>
<dbReference type="Proteomes" id="UP001293593">
    <property type="component" value="Unassembled WGS sequence"/>
</dbReference>
<accession>A0AAE1KF89</accession>
<comment type="caution">
    <text evidence="10">The sequence shown here is derived from an EMBL/GenBank/DDBJ whole genome shotgun (WGS) entry which is preliminary data.</text>
</comment>
<evidence type="ECO:0000313" key="11">
    <source>
        <dbReference type="Proteomes" id="UP001293593"/>
    </source>
</evidence>
<dbReference type="PANTHER" id="PTHR32285">
    <property type="entry name" value="PROTEIN TRICHOME BIREFRINGENCE-LIKE 9-RELATED"/>
    <property type="match status" value="1"/>
</dbReference>
<dbReference type="PANTHER" id="PTHR32285:SF28">
    <property type="entry name" value="XYLOGLUCAN O-ACETYLTRANSFERASE 2"/>
    <property type="match status" value="1"/>
</dbReference>
<evidence type="ECO:0000256" key="5">
    <source>
        <dbReference type="ARBA" id="ARBA00022989"/>
    </source>
</evidence>
<dbReference type="InterPro" id="IPR029962">
    <property type="entry name" value="TBL"/>
</dbReference>
<keyword evidence="11" id="KW-1185">Reference proteome</keyword>
<name>A0AAE1KF89_9FABA</name>
<dbReference type="EMBL" id="JAWXYG010000005">
    <property type="protein sequence ID" value="KAK4272075.1"/>
    <property type="molecule type" value="Genomic_DNA"/>
</dbReference>
<comment type="subcellular location">
    <subcellularLocation>
        <location evidence="1">Membrane</location>
        <topology evidence="1">Single-pass membrane protein</topology>
    </subcellularLocation>
</comment>
<feature type="transmembrane region" description="Helical" evidence="7">
    <location>
        <begin position="32"/>
        <end position="52"/>
    </location>
</feature>
<evidence type="ECO:0000256" key="4">
    <source>
        <dbReference type="ARBA" id="ARBA00022968"/>
    </source>
</evidence>
<feature type="domain" description="Trichome birefringence-like N-terminal" evidence="9">
    <location>
        <begin position="93"/>
        <end position="146"/>
    </location>
</feature>
<evidence type="ECO:0000256" key="7">
    <source>
        <dbReference type="SAM" id="Phobius"/>
    </source>
</evidence>
<dbReference type="GO" id="GO:0016413">
    <property type="term" value="F:O-acetyltransferase activity"/>
    <property type="evidence" value="ECO:0007669"/>
    <property type="project" value="InterPro"/>
</dbReference>
<evidence type="ECO:0000256" key="1">
    <source>
        <dbReference type="ARBA" id="ARBA00004167"/>
    </source>
</evidence>
<gene>
    <name evidence="10" type="ORF">QN277_020675</name>
</gene>
<evidence type="ECO:0000259" key="9">
    <source>
        <dbReference type="Pfam" id="PF14416"/>
    </source>
</evidence>
<keyword evidence="6 7" id="KW-0472">Membrane</keyword>
<dbReference type="GO" id="GO:0005794">
    <property type="term" value="C:Golgi apparatus"/>
    <property type="evidence" value="ECO:0007669"/>
    <property type="project" value="TreeGrafter"/>
</dbReference>
<evidence type="ECO:0000256" key="3">
    <source>
        <dbReference type="ARBA" id="ARBA00022692"/>
    </source>
</evidence>
<evidence type="ECO:0008006" key="12">
    <source>
        <dbReference type="Google" id="ProtNLM"/>
    </source>
</evidence>
<dbReference type="GO" id="GO:0016020">
    <property type="term" value="C:membrane"/>
    <property type="evidence" value="ECO:0007669"/>
    <property type="project" value="UniProtKB-SubCell"/>
</dbReference>